<dbReference type="HOGENOM" id="CLU_1177318_0_0_1"/>
<accession>L1K0M3</accession>
<evidence type="ECO:0000256" key="4">
    <source>
        <dbReference type="ARBA" id="ARBA00022989"/>
    </source>
</evidence>
<keyword evidence="5 7" id="KW-0472">Membrane</keyword>
<reference evidence="9 11" key="1">
    <citation type="journal article" date="2012" name="Nature">
        <title>Algal genomes reveal evolutionary mosaicism and the fate of nucleomorphs.</title>
        <authorList>
            <consortium name="DOE Joint Genome Institute"/>
            <person name="Curtis B.A."/>
            <person name="Tanifuji G."/>
            <person name="Burki F."/>
            <person name="Gruber A."/>
            <person name="Irimia M."/>
            <person name="Maruyama S."/>
            <person name="Arias M.C."/>
            <person name="Ball S.G."/>
            <person name="Gile G.H."/>
            <person name="Hirakawa Y."/>
            <person name="Hopkins J.F."/>
            <person name="Kuo A."/>
            <person name="Rensing S.A."/>
            <person name="Schmutz J."/>
            <person name="Symeonidi A."/>
            <person name="Elias M."/>
            <person name="Eveleigh R.J."/>
            <person name="Herman E.K."/>
            <person name="Klute M.J."/>
            <person name="Nakayama T."/>
            <person name="Obornik M."/>
            <person name="Reyes-Prieto A."/>
            <person name="Armbrust E.V."/>
            <person name="Aves S.J."/>
            <person name="Beiko R.G."/>
            <person name="Coutinho P."/>
            <person name="Dacks J.B."/>
            <person name="Durnford D.G."/>
            <person name="Fast N.M."/>
            <person name="Green B.R."/>
            <person name="Grisdale C.J."/>
            <person name="Hempel F."/>
            <person name="Henrissat B."/>
            <person name="Hoppner M.P."/>
            <person name="Ishida K."/>
            <person name="Kim E."/>
            <person name="Koreny L."/>
            <person name="Kroth P.G."/>
            <person name="Liu Y."/>
            <person name="Malik S.B."/>
            <person name="Maier U.G."/>
            <person name="McRose D."/>
            <person name="Mock T."/>
            <person name="Neilson J.A."/>
            <person name="Onodera N.T."/>
            <person name="Poole A.M."/>
            <person name="Pritham E.J."/>
            <person name="Richards T.A."/>
            <person name="Rocap G."/>
            <person name="Roy S.W."/>
            <person name="Sarai C."/>
            <person name="Schaack S."/>
            <person name="Shirato S."/>
            <person name="Slamovits C.H."/>
            <person name="Spencer D.F."/>
            <person name="Suzuki S."/>
            <person name="Worden A.Z."/>
            <person name="Zauner S."/>
            <person name="Barry K."/>
            <person name="Bell C."/>
            <person name="Bharti A.K."/>
            <person name="Crow J.A."/>
            <person name="Grimwood J."/>
            <person name="Kramer R."/>
            <person name="Lindquist E."/>
            <person name="Lucas S."/>
            <person name="Salamov A."/>
            <person name="McFadden G.I."/>
            <person name="Lane C.E."/>
            <person name="Keeling P.J."/>
            <person name="Gray M.W."/>
            <person name="Grigoriev I.V."/>
            <person name="Archibald J.M."/>
        </authorList>
    </citation>
    <scope>NUCLEOTIDE SEQUENCE</scope>
    <source>
        <strain evidence="9 11">CCMP2712</strain>
    </source>
</reference>
<evidence type="ECO:0000256" key="3">
    <source>
        <dbReference type="ARBA" id="ARBA00022692"/>
    </source>
</evidence>
<dbReference type="GeneID" id="17310865"/>
<keyword evidence="11" id="KW-1185">Reference proteome</keyword>
<dbReference type="PANTHER" id="PTHR19139:SF199">
    <property type="entry name" value="MIP17260P"/>
    <property type="match status" value="1"/>
</dbReference>
<reference evidence="10" key="3">
    <citation type="submission" date="2016-03" db="UniProtKB">
        <authorList>
            <consortium name="EnsemblProtists"/>
        </authorList>
    </citation>
    <scope>IDENTIFICATION</scope>
</reference>
<evidence type="ECO:0000256" key="8">
    <source>
        <dbReference type="SAM" id="SignalP"/>
    </source>
</evidence>
<dbReference type="OMA" id="MHYEEAN"/>
<reference evidence="11" key="2">
    <citation type="submission" date="2012-11" db="EMBL/GenBank/DDBJ databases">
        <authorList>
            <person name="Kuo A."/>
            <person name="Curtis B.A."/>
            <person name="Tanifuji G."/>
            <person name="Burki F."/>
            <person name="Gruber A."/>
            <person name="Irimia M."/>
            <person name="Maruyama S."/>
            <person name="Arias M.C."/>
            <person name="Ball S.G."/>
            <person name="Gile G.H."/>
            <person name="Hirakawa Y."/>
            <person name="Hopkins J.F."/>
            <person name="Rensing S.A."/>
            <person name="Schmutz J."/>
            <person name="Symeonidi A."/>
            <person name="Elias M."/>
            <person name="Eveleigh R.J."/>
            <person name="Herman E.K."/>
            <person name="Klute M.J."/>
            <person name="Nakayama T."/>
            <person name="Obornik M."/>
            <person name="Reyes-Prieto A."/>
            <person name="Armbrust E.V."/>
            <person name="Aves S.J."/>
            <person name="Beiko R.G."/>
            <person name="Coutinho P."/>
            <person name="Dacks J.B."/>
            <person name="Durnford D.G."/>
            <person name="Fast N.M."/>
            <person name="Green B.R."/>
            <person name="Grisdale C."/>
            <person name="Hempe F."/>
            <person name="Henrissat B."/>
            <person name="Hoppner M.P."/>
            <person name="Ishida K.-I."/>
            <person name="Kim E."/>
            <person name="Koreny L."/>
            <person name="Kroth P.G."/>
            <person name="Liu Y."/>
            <person name="Malik S.-B."/>
            <person name="Maier U.G."/>
            <person name="McRose D."/>
            <person name="Mock T."/>
            <person name="Neilson J.A."/>
            <person name="Onodera N.T."/>
            <person name="Poole A.M."/>
            <person name="Pritham E.J."/>
            <person name="Richards T.A."/>
            <person name="Rocap G."/>
            <person name="Roy S.W."/>
            <person name="Sarai C."/>
            <person name="Schaack S."/>
            <person name="Shirato S."/>
            <person name="Slamovits C.H."/>
            <person name="Spencer D.F."/>
            <person name="Suzuki S."/>
            <person name="Worden A.Z."/>
            <person name="Zauner S."/>
            <person name="Barry K."/>
            <person name="Bell C."/>
            <person name="Bharti A.K."/>
            <person name="Crow J.A."/>
            <person name="Grimwood J."/>
            <person name="Kramer R."/>
            <person name="Lindquist E."/>
            <person name="Lucas S."/>
            <person name="Salamov A."/>
            <person name="McFadden G.I."/>
            <person name="Lane C.E."/>
            <person name="Keeling P.J."/>
            <person name="Gray M.W."/>
            <person name="Grigoriev I.V."/>
            <person name="Archibald J.M."/>
        </authorList>
    </citation>
    <scope>NUCLEOTIDE SEQUENCE</scope>
    <source>
        <strain evidence="11">CCMP2712</strain>
    </source>
</reference>
<dbReference type="EnsemblProtists" id="EKX53913">
    <property type="protein sequence ID" value="EKX53913"/>
    <property type="gene ID" value="GUITHDRAFT_91725"/>
</dbReference>
<evidence type="ECO:0000313" key="11">
    <source>
        <dbReference type="Proteomes" id="UP000011087"/>
    </source>
</evidence>
<dbReference type="InterPro" id="IPR034294">
    <property type="entry name" value="Aquaporin_transptr"/>
</dbReference>
<evidence type="ECO:0000313" key="9">
    <source>
        <dbReference type="EMBL" id="EKX53913.1"/>
    </source>
</evidence>
<evidence type="ECO:0000256" key="6">
    <source>
        <dbReference type="RuleBase" id="RU000477"/>
    </source>
</evidence>
<organism evidence="9">
    <name type="scientific">Guillardia theta (strain CCMP2712)</name>
    <name type="common">Cryptophyte</name>
    <dbReference type="NCBI Taxonomy" id="905079"/>
    <lineage>
        <taxon>Eukaryota</taxon>
        <taxon>Cryptophyceae</taxon>
        <taxon>Pyrenomonadales</taxon>
        <taxon>Geminigeraceae</taxon>
        <taxon>Guillardia</taxon>
    </lineage>
</organism>
<dbReference type="KEGG" id="gtt:GUITHDRAFT_91725"/>
<feature type="signal peptide" evidence="8">
    <location>
        <begin position="1"/>
        <end position="18"/>
    </location>
</feature>
<dbReference type="STRING" id="905079.L1K0M3"/>
<evidence type="ECO:0000256" key="5">
    <source>
        <dbReference type="ARBA" id="ARBA00023136"/>
    </source>
</evidence>
<protein>
    <recommendedName>
        <fullName evidence="12">Aquaporin</fullName>
    </recommendedName>
</protein>
<dbReference type="Gene3D" id="1.20.1080.10">
    <property type="entry name" value="Glycerol uptake facilitator protein"/>
    <property type="match status" value="1"/>
</dbReference>
<keyword evidence="8" id="KW-0732">Signal</keyword>
<dbReference type="PRINTS" id="PR00783">
    <property type="entry name" value="MINTRINSICP"/>
</dbReference>
<dbReference type="Proteomes" id="UP000011087">
    <property type="component" value="Unassembled WGS sequence"/>
</dbReference>
<dbReference type="InterPro" id="IPR000425">
    <property type="entry name" value="MIP"/>
</dbReference>
<dbReference type="SUPFAM" id="SSF81338">
    <property type="entry name" value="Aquaporin-like"/>
    <property type="match status" value="1"/>
</dbReference>
<proteinExistence type="inferred from homology"/>
<dbReference type="PaxDb" id="55529-EKX53913"/>
<evidence type="ECO:0000256" key="7">
    <source>
        <dbReference type="SAM" id="Phobius"/>
    </source>
</evidence>
<dbReference type="GO" id="GO:0005886">
    <property type="term" value="C:plasma membrane"/>
    <property type="evidence" value="ECO:0007669"/>
    <property type="project" value="TreeGrafter"/>
</dbReference>
<name>L1K0M3_GUITC</name>
<dbReference type="GO" id="GO:0015250">
    <property type="term" value="F:water channel activity"/>
    <property type="evidence" value="ECO:0007669"/>
    <property type="project" value="TreeGrafter"/>
</dbReference>
<dbReference type="InterPro" id="IPR023271">
    <property type="entry name" value="Aquaporin-like"/>
</dbReference>
<comment type="similarity">
    <text evidence="2 6">Belongs to the MIP/aquaporin (TC 1.A.8) family.</text>
</comment>
<sequence length="236" mass="24816">MAMTLFVIIGCGTACGNGAFDASSRYMVASAFGMGILVLAYATGHHSGGQINCAVTLSLVLGGQVPWFQGLANFIAQMLGSVLGAIILTWIFPCEMDMTNSLGTNVVNPAFGYGAAFSGEVAMTFLLCYVVWETAVTARCGQAACIPIGFAVFLAHVVLLPIDGCSINPTRSFGPAVISSMRGCPKYKPRHACNSCFDLSHLHAAVIFGSCSLDHSSAPPWQLPCRFACARELTSI</sequence>
<feature type="transmembrane region" description="Helical" evidence="7">
    <location>
        <begin position="65"/>
        <end position="91"/>
    </location>
</feature>
<comment type="subcellular location">
    <subcellularLocation>
        <location evidence="1">Membrane</location>
        <topology evidence="1">Multi-pass membrane protein</topology>
    </subcellularLocation>
</comment>
<keyword evidence="4 7" id="KW-1133">Transmembrane helix</keyword>
<feature type="transmembrane region" description="Helical" evidence="7">
    <location>
        <begin position="111"/>
        <end position="132"/>
    </location>
</feature>
<evidence type="ECO:0008006" key="12">
    <source>
        <dbReference type="Google" id="ProtNLM"/>
    </source>
</evidence>
<keyword evidence="6" id="KW-0813">Transport</keyword>
<evidence type="ECO:0000256" key="2">
    <source>
        <dbReference type="ARBA" id="ARBA00006175"/>
    </source>
</evidence>
<gene>
    <name evidence="9" type="ORF">GUITHDRAFT_91725</name>
</gene>
<dbReference type="RefSeq" id="XP_005840893.1">
    <property type="nucleotide sequence ID" value="XM_005840836.1"/>
</dbReference>
<feature type="transmembrane region" description="Helical" evidence="7">
    <location>
        <begin position="26"/>
        <end position="44"/>
    </location>
</feature>
<feature type="chain" id="PRO_5008772188" description="Aquaporin" evidence="8">
    <location>
        <begin position="19"/>
        <end position="236"/>
    </location>
</feature>
<dbReference type="AlphaFoldDB" id="L1K0M3"/>
<dbReference type="Pfam" id="PF00230">
    <property type="entry name" value="MIP"/>
    <property type="match status" value="1"/>
</dbReference>
<dbReference type="EMBL" id="JH992968">
    <property type="protein sequence ID" value="EKX53913.1"/>
    <property type="molecule type" value="Genomic_DNA"/>
</dbReference>
<keyword evidence="3 6" id="KW-0812">Transmembrane</keyword>
<dbReference type="OrthoDB" id="204128at2759"/>
<evidence type="ECO:0000313" key="10">
    <source>
        <dbReference type="EnsemblProtists" id="EKX53913"/>
    </source>
</evidence>
<feature type="transmembrane region" description="Helical" evidence="7">
    <location>
        <begin position="144"/>
        <end position="162"/>
    </location>
</feature>
<evidence type="ECO:0000256" key="1">
    <source>
        <dbReference type="ARBA" id="ARBA00004141"/>
    </source>
</evidence>
<dbReference type="PANTHER" id="PTHR19139">
    <property type="entry name" value="AQUAPORIN TRANSPORTER"/>
    <property type="match status" value="1"/>
</dbReference>
<dbReference type="eggNOG" id="KOG0223">
    <property type="taxonomic scope" value="Eukaryota"/>
</dbReference>